<keyword evidence="3" id="KW-1185">Reference proteome</keyword>
<organism evidence="2 3">
    <name type="scientific">Eruca vesicaria subsp. sativa</name>
    <name type="common">Garden rocket</name>
    <name type="synonym">Eruca sativa</name>
    <dbReference type="NCBI Taxonomy" id="29727"/>
    <lineage>
        <taxon>Eukaryota</taxon>
        <taxon>Viridiplantae</taxon>
        <taxon>Streptophyta</taxon>
        <taxon>Embryophyta</taxon>
        <taxon>Tracheophyta</taxon>
        <taxon>Spermatophyta</taxon>
        <taxon>Magnoliopsida</taxon>
        <taxon>eudicotyledons</taxon>
        <taxon>Gunneridae</taxon>
        <taxon>Pentapetalae</taxon>
        <taxon>rosids</taxon>
        <taxon>malvids</taxon>
        <taxon>Brassicales</taxon>
        <taxon>Brassicaceae</taxon>
        <taxon>Brassiceae</taxon>
        <taxon>Eruca</taxon>
    </lineage>
</organism>
<dbReference type="PANTHER" id="PTHR33826">
    <property type="entry name" value="F20B24.21"/>
    <property type="match status" value="1"/>
</dbReference>
<proteinExistence type="predicted"/>
<dbReference type="Pfam" id="PF23041">
    <property type="entry name" value="DUF7036"/>
    <property type="match status" value="1"/>
</dbReference>
<evidence type="ECO:0000313" key="3">
    <source>
        <dbReference type="Proteomes" id="UP001642260"/>
    </source>
</evidence>
<evidence type="ECO:0000313" key="2">
    <source>
        <dbReference type="EMBL" id="CAH8307041.1"/>
    </source>
</evidence>
<comment type="caution">
    <text evidence="2">The sequence shown here is derived from an EMBL/GenBank/DDBJ whole genome shotgun (WGS) entry which is preliminary data.</text>
</comment>
<reference evidence="2 3" key="1">
    <citation type="submission" date="2022-03" db="EMBL/GenBank/DDBJ databases">
        <authorList>
            <person name="Macdonald S."/>
            <person name="Ahmed S."/>
            <person name="Newling K."/>
        </authorList>
    </citation>
    <scope>NUCLEOTIDE SEQUENCE [LARGE SCALE GENOMIC DNA]</scope>
</reference>
<dbReference type="Proteomes" id="UP001642260">
    <property type="component" value="Unassembled WGS sequence"/>
</dbReference>
<dbReference type="EMBL" id="CAKOAT010066711">
    <property type="protein sequence ID" value="CAH8307041.1"/>
    <property type="molecule type" value="Genomic_DNA"/>
</dbReference>
<gene>
    <name evidence="2" type="ORF">ERUC_LOCUS4823</name>
</gene>
<evidence type="ECO:0000259" key="1">
    <source>
        <dbReference type="Pfam" id="PF23041"/>
    </source>
</evidence>
<protein>
    <recommendedName>
        <fullName evidence="1">DUF7036 domain-containing protein</fullName>
    </recommendedName>
</protein>
<accession>A0ABC8IZP6</accession>
<sequence length="68" mass="7638">MSLSKTAIQLSREPENLGNLNRTMVVFAIDPEKKNAKIPTEIESLIKAAFVTLVENQFPFRLTESLFG</sequence>
<dbReference type="PANTHER" id="PTHR33826:SF2">
    <property type="entry name" value="HYDROXYPROLINE-RICH GLYCOPROTEIN FAMILY PROTEIN"/>
    <property type="match status" value="1"/>
</dbReference>
<dbReference type="InterPro" id="IPR055464">
    <property type="entry name" value="DUF7036"/>
</dbReference>
<name>A0ABC8IZP6_ERUVS</name>
<dbReference type="AlphaFoldDB" id="A0ABC8IZP6"/>
<feature type="domain" description="DUF7036" evidence="1">
    <location>
        <begin position="15"/>
        <end position="68"/>
    </location>
</feature>